<evidence type="ECO:0000259" key="7">
    <source>
        <dbReference type="Pfam" id="PF18052"/>
    </source>
</evidence>
<dbReference type="GO" id="GO:0043531">
    <property type="term" value="F:ADP binding"/>
    <property type="evidence" value="ECO:0007669"/>
    <property type="project" value="InterPro"/>
</dbReference>
<protein>
    <submittedName>
        <fullName evidence="8">Disease resistance protein RGA2</fullName>
    </submittedName>
</protein>
<sequence>MTRSGVQVTAQPLVSPYLVVASKENSGMLLCLKPLIPVPLVGLHVLNVHQNHRIAITSKQKQGDFIMAELIISAVVGDMVGRVISLLAGQFKGQGCTDAKLRRICHMLVKVHSAVEEAKGRHITNCGTLEWLSELNDGVYQGRYLLDTVRCREQELEDDHADKVGTQPFSLSLFNPAKRVRVAACAVKSLLSRNDVGGPEEIDRVVEILETISGDLKEFMMLLQNCQPIHRPLATNIFIEGQMFGRHVEKQRIINFLLHDGGPSTGGKLGVLPIVGGMGVGKTTLAQHVCDDERVRNHFPIILYSNFSYTRAMARGEAVFVLGSKNAVRDAKKFIKILHVLKEKYLSKRFLMVFEDVDMGKKQMLEELLPFFRHGKRGSRIMITTNNRGVASLGTVQPINLKVMPHQEYWFFFKAHAFAGRDVEEDPRMLAAGNAIARKLNGSFFGAKIVGRVLKAHPNLRFWCKVLGSNIGGLSLLGDGIGYIADLAENLLPNYANICEVTISKTPYPSQTELASVVAPRGDIGFAKVLLCRKLQEQFIMAEVIFSAVVGDMVSRAISLLAGQFKGQGYTKAKLRRICHMLIKVHSAVEEAKARQITNYGTLEWLLELSDGVYQGHCLLDTVRCRGQELEDEHTEKVVAQPFSFSTFNPAKRVRIAACAMKRLWSGHDVSVFEEIDRVVEILETISGDLKEFMMLLQNCQPIHRPLATNIFIEGQMFGRHVEKERIVNFLLHDGGVLTGKLGVLPIVGGMGVGKTTLAQHVCDDERVRNHFPVILYSNFSYTRAMVRGEAAFVLGSNHTIGDAKMFIESLHVLKENYLTKRFLMVFKDVDVGKKQTLEESLTIVSHGKHGSRIIVTTNSRAIKASMGTVQSVNMEVMPHQEYWFLFKAHAFAGRDVEEEPRMLAAGKAIARKLNGSFFGAKIVGKVLKAHPNPRFWCKVMRTKIGWLSLLSDGSAGCPLGDIQFAKVLLCMSVLPFQLLRYTADCNVRGPDYSPEFIKNEGSRFAHISCNDPACKTLLLVTCDHQVI</sequence>
<feature type="domain" description="NB-ARC" evidence="6">
    <location>
        <begin position="724"/>
        <end position="895"/>
    </location>
</feature>
<dbReference type="Gene3D" id="3.40.50.300">
    <property type="entry name" value="P-loop containing nucleotide triphosphate hydrolases"/>
    <property type="match status" value="2"/>
</dbReference>
<dbReference type="InterPro" id="IPR002182">
    <property type="entry name" value="NB-ARC"/>
</dbReference>
<organism evidence="8">
    <name type="scientific">Aegilops tauschii</name>
    <name type="common">Tausch's goatgrass</name>
    <name type="synonym">Aegilops squarrosa</name>
    <dbReference type="NCBI Taxonomy" id="37682"/>
    <lineage>
        <taxon>Eukaryota</taxon>
        <taxon>Viridiplantae</taxon>
        <taxon>Streptophyta</taxon>
        <taxon>Embryophyta</taxon>
        <taxon>Tracheophyta</taxon>
        <taxon>Spermatophyta</taxon>
        <taxon>Magnoliopsida</taxon>
        <taxon>Liliopsida</taxon>
        <taxon>Poales</taxon>
        <taxon>Poaceae</taxon>
        <taxon>BOP clade</taxon>
        <taxon>Pooideae</taxon>
        <taxon>Triticodae</taxon>
        <taxon>Triticeae</taxon>
        <taxon>Triticinae</taxon>
        <taxon>Aegilops</taxon>
    </lineage>
</organism>
<evidence type="ECO:0000256" key="2">
    <source>
        <dbReference type="ARBA" id="ARBA00022614"/>
    </source>
</evidence>
<evidence type="ECO:0000256" key="4">
    <source>
        <dbReference type="ARBA" id="ARBA00022741"/>
    </source>
</evidence>
<keyword evidence="4" id="KW-0547">Nucleotide-binding</keyword>
<dbReference type="PANTHER" id="PTHR33377:SF98">
    <property type="entry name" value="NB-ARC DOMAIN-CONTAINING PROTEIN"/>
    <property type="match status" value="1"/>
</dbReference>
<dbReference type="GO" id="GO:0006952">
    <property type="term" value="P:defense response"/>
    <property type="evidence" value="ECO:0007669"/>
    <property type="project" value="UniProtKB-KW"/>
</dbReference>
<dbReference type="InterPro" id="IPR041118">
    <property type="entry name" value="Rx_N"/>
</dbReference>
<evidence type="ECO:0000256" key="1">
    <source>
        <dbReference type="ARBA" id="ARBA00008894"/>
    </source>
</evidence>
<dbReference type="AlphaFoldDB" id="M8AMW8"/>
<comment type="similarity">
    <text evidence="1">Belongs to the disease resistance NB-LRR family.</text>
</comment>
<evidence type="ECO:0000313" key="8">
    <source>
        <dbReference type="EnsemblPlants" id="EMT05856"/>
    </source>
</evidence>
<dbReference type="Pfam" id="PF00931">
    <property type="entry name" value="NB-ARC"/>
    <property type="match status" value="2"/>
</dbReference>
<dbReference type="ExpressionAtlas" id="M8AMW8">
    <property type="expression patterns" value="baseline"/>
</dbReference>
<dbReference type="Pfam" id="PF18052">
    <property type="entry name" value="Rx_N"/>
    <property type="match status" value="2"/>
</dbReference>
<evidence type="ECO:0000259" key="6">
    <source>
        <dbReference type="Pfam" id="PF00931"/>
    </source>
</evidence>
<dbReference type="SUPFAM" id="SSF52540">
    <property type="entry name" value="P-loop containing nucleoside triphosphate hydrolases"/>
    <property type="match status" value="2"/>
</dbReference>
<dbReference type="InterPro" id="IPR027417">
    <property type="entry name" value="P-loop_NTPase"/>
</dbReference>
<feature type="domain" description="Disease resistance N-terminal" evidence="7">
    <location>
        <begin position="75"/>
        <end position="157"/>
    </location>
</feature>
<proteinExistence type="inferred from homology"/>
<feature type="domain" description="NB-ARC" evidence="6">
    <location>
        <begin position="250"/>
        <end position="421"/>
    </location>
</feature>
<keyword evidence="2" id="KW-0433">Leucine-rich repeat</keyword>
<feature type="domain" description="Disease resistance N-terminal" evidence="7">
    <location>
        <begin position="549"/>
        <end position="634"/>
    </location>
</feature>
<keyword evidence="5" id="KW-0611">Plant defense</keyword>
<dbReference type="EnsemblPlants" id="EMT05856">
    <property type="protein sequence ID" value="EMT05856"/>
    <property type="gene ID" value="F775_19793"/>
</dbReference>
<keyword evidence="3" id="KW-0677">Repeat</keyword>
<reference evidence="8" key="1">
    <citation type="submission" date="2015-06" db="UniProtKB">
        <authorList>
            <consortium name="EnsemblPlants"/>
        </authorList>
    </citation>
    <scope>IDENTIFICATION</scope>
</reference>
<accession>M8AMW8</accession>
<name>M8AMW8_AEGTA</name>
<evidence type="ECO:0000256" key="5">
    <source>
        <dbReference type="ARBA" id="ARBA00022821"/>
    </source>
</evidence>
<evidence type="ECO:0000256" key="3">
    <source>
        <dbReference type="ARBA" id="ARBA00022737"/>
    </source>
</evidence>
<dbReference type="PANTHER" id="PTHR33377">
    <property type="entry name" value="OS10G0134700 PROTEIN-RELATED"/>
    <property type="match status" value="1"/>
</dbReference>